<feature type="transmembrane region" description="Helical" evidence="9">
    <location>
        <begin position="29"/>
        <end position="53"/>
    </location>
</feature>
<keyword evidence="12" id="KW-1185">Reference proteome</keyword>
<evidence type="ECO:0000256" key="1">
    <source>
        <dbReference type="ARBA" id="ARBA00001936"/>
    </source>
</evidence>
<accession>A0A9X2SYQ2</accession>
<dbReference type="AlphaFoldDB" id="A0A9X2SYQ2"/>
<dbReference type="SUPFAM" id="SSF56219">
    <property type="entry name" value="DNase I-like"/>
    <property type="match status" value="1"/>
</dbReference>
<keyword evidence="6" id="KW-0378">Hydrolase</keyword>
<dbReference type="PANTHER" id="PTHR15822:SF4">
    <property type="entry name" value="TYROSYL-DNA PHOSPHODIESTERASE 2"/>
    <property type="match status" value="1"/>
</dbReference>
<dbReference type="Gene3D" id="3.60.10.10">
    <property type="entry name" value="Endonuclease/exonuclease/phosphatase"/>
    <property type="match status" value="1"/>
</dbReference>
<comment type="cofactor">
    <cofactor evidence="2">
        <name>Mg(2+)</name>
        <dbReference type="ChEBI" id="CHEBI:18420"/>
    </cofactor>
</comment>
<dbReference type="GO" id="GO:0016787">
    <property type="term" value="F:hydrolase activity"/>
    <property type="evidence" value="ECO:0007669"/>
    <property type="project" value="UniProtKB-KW"/>
</dbReference>
<sequence length="358" mass="41074">MIRFLTSFFFLVSLALFFSVYISPEYFPYVGLATLTIPLLLVINGFLFIALVLAKRKLALLPLIALVIGWKFVGVTFQLRTQPEVENGLSVLSYNVHMFSYNKNGDLKNSTSKNLIQWLKENPADIKCFQEFYQDPTTPSRNSIKQLGKETGYHHFYQVIQGNPKSSTFGMAIFSKYPIINEGIVLDSRSTNGIIFADIKVEKDTIRIYNAHLESMNIPSAELSDFDGIKENYRQTLRKLKRGQVARASQLEILMEHMENSPYANILVGDFNDVPYSYTYFTLRNIMNNGFEKAGKGFGFTYNKVLFFLRIDNVFFDNALEILDFKTHSEVDYSDHYPVSAVFSLNKPIKKTKAEFEE</sequence>
<evidence type="ECO:0000256" key="7">
    <source>
        <dbReference type="ARBA" id="ARBA00022842"/>
    </source>
</evidence>
<evidence type="ECO:0000313" key="11">
    <source>
        <dbReference type="EMBL" id="MCR9015454.1"/>
    </source>
</evidence>
<dbReference type="InterPro" id="IPR005135">
    <property type="entry name" value="Endo/exonuclease/phosphatase"/>
</dbReference>
<dbReference type="RefSeq" id="WP_258423310.1">
    <property type="nucleotide sequence ID" value="NZ_JANSUY010000007.1"/>
</dbReference>
<dbReference type="InterPro" id="IPR036691">
    <property type="entry name" value="Endo/exonu/phosph_ase_sf"/>
</dbReference>
<keyword evidence="9" id="KW-0472">Membrane</keyword>
<keyword evidence="11" id="KW-0255">Endonuclease</keyword>
<evidence type="ECO:0000256" key="9">
    <source>
        <dbReference type="SAM" id="Phobius"/>
    </source>
</evidence>
<name>A0A9X2SYQ2_9BACT</name>
<evidence type="ECO:0000313" key="12">
    <source>
        <dbReference type="Proteomes" id="UP001142175"/>
    </source>
</evidence>
<dbReference type="Proteomes" id="UP001142175">
    <property type="component" value="Unassembled WGS sequence"/>
</dbReference>
<proteinExistence type="predicted"/>
<dbReference type="PANTHER" id="PTHR15822">
    <property type="entry name" value="TRAF AND TNF RECEPTOR-ASSOCIATED PROTEIN"/>
    <property type="match status" value="1"/>
</dbReference>
<evidence type="ECO:0000256" key="2">
    <source>
        <dbReference type="ARBA" id="ARBA00001946"/>
    </source>
</evidence>
<organism evidence="11 12">
    <name type="scientific">Aquiflexum gelatinilyticum</name>
    <dbReference type="NCBI Taxonomy" id="2961943"/>
    <lineage>
        <taxon>Bacteria</taxon>
        <taxon>Pseudomonadati</taxon>
        <taxon>Bacteroidota</taxon>
        <taxon>Cytophagia</taxon>
        <taxon>Cytophagales</taxon>
        <taxon>Cyclobacteriaceae</taxon>
        <taxon>Aquiflexum</taxon>
    </lineage>
</organism>
<dbReference type="GO" id="GO:0006281">
    <property type="term" value="P:DNA repair"/>
    <property type="evidence" value="ECO:0007669"/>
    <property type="project" value="UniProtKB-KW"/>
</dbReference>
<reference evidence="11" key="1">
    <citation type="submission" date="2022-08" db="EMBL/GenBank/DDBJ databases">
        <authorList>
            <person name="Zhang D."/>
        </authorList>
    </citation>
    <scope>NUCLEOTIDE SEQUENCE</scope>
    <source>
        <strain evidence="11">XJ19-11</strain>
    </source>
</reference>
<evidence type="ECO:0000256" key="6">
    <source>
        <dbReference type="ARBA" id="ARBA00022801"/>
    </source>
</evidence>
<comment type="caution">
    <text evidence="11">The sequence shown here is derived from an EMBL/GenBank/DDBJ whole genome shotgun (WGS) entry which is preliminary data.</text>
</comment>
<dbReference type="Pfam" id="PF03372">
    <property type="entry name" value="Exo_endo_phos"/>
    <property type="match status" value="1"/>
</dbReference>
<keyword evidence="9" id="KW-1133">Transmembrane helix</keyword>
<dbReference type="EMBL" id="JANSUY010000007">
    <property type="protein sequence ID" value="MCR9015454.1"/>
    <property type="molecule type" value="Genomic_DNA"/>
</dbReference>
<keyword evidence="4" id="KW-0479">Metal-binding</keyword>
<evidence type="ECO:0000256" key="3">
    <source>
        <dbReference type="ARBA" id="ARBA00022722"/>
    </source>
</evidence>
<evidence type="ECO:0000259" key="10">
    <source>
        <dbReference type="Pfam" id="PF03372"/>
    </source>
</evidence>
<keyword evidence="3" id="KW-0540">Nuclease</keyword>
<evidence type="ECO:0000256" key="4">
    <source>
        <dbReference type="ARBA" id="ARBA00022723"/>
    </source>
</evidence>
<keyword evidence="8" id="KW-0234">DNA repair</keyword>
<keyword evidence="9" id="KW-0812">Transmembrane</keyword>
<dbReference type="CDD" id="cd09084">
    <property type="entry name" value="EEP-2"/>
    <property type="match status" value="1"/>
</dbReference>
<gene>
    <name evidence="11" type="ORF">NU887_10435</name>
</gene>
<evidence type="ECO:0000256" key="5">
    <source>
        <dbReference type="ARBA" id="ARBA00022763"/>
    </source>
</evidence>
<dbReference type="InterPro" id="IPR051547">
    <property type="entry name" value="TDP2-like"/>
</dbReference>
<protein>
    <submittedName>
        <fullName evidence="11">Endonuclease/exonuclease/phosphatase family protein</fullName>
    </submittedName>
</protein>
<dbReference type="GO" id="GO:0004519">
    <property type="term" value="F:endonuclease activity"/>
    <property type="evidence" value="ECO:0007669"/>
    <property type="project" value="UniProtKB-KW"/>
</dbReference>
<feature type="domain" description="Endonuclease/exonuclease/phosphatase" evidence="10">
    <location>
        <begin position="92"/>
        <end position="336"/>
    </location>
</feature>
<keyword evidence="7" id="KW-0460">Magnesium</keyword>
<keyword evidence="5" id="KW-0227">DNA damage</keyword>
<evidence type="ECO:0000256" key="8">
    <source>
        <dbReference type="ARBA" id="ARBA00023204"/>
    </source>
</evidence>
<feature type="transmembrane region" description="Helical" evidence="9">
    <location>
        <begin position="60"/>
        <end position="79"/>
    </location>
</feature>
<dbReference type="GO" id="GO:0046872">
    <property type="term" value="F:metal ion binding"/>
    <property type="evidence" value="ECO:0007669"/>
    <property type="project" value="UniProtKB-KW"/>
</dbReference>
<comment type="cofactor">
    <cofactor evidence="1">
        <name>Mn(2+)</name>
        <dbReference type="ChEBI" id="CHEBI:29035"/>
    </cofactor>
</comment>